<evidence type="ECO:0000256" key="5">
    <source>
        <dbReference type="ARBA" id="ARBA00022801"/>
    </source>
</evidence>
<dbReference type="InterPro" id="IPR038570">
    <property type="entry name" value="HicA_sf"/>
</dbReference>
<evidence type="ECO:0000313" key="9">
    <source>
        <dbReference type="Proteomes" id="UP000437131"/>
    </source>
</evidence>
<evidence type="ECO:0000256" key="7">
    <source>
        <dbReference type="ARBA" id="ARBA00023016"/>
    </source>
</evidence>
<dbReference type="SUPFAM" id="SSF54786">
    <property type="entry name" value="YcfA/nrd intein domain"/>
    <property type="match status" value="1"/>
</dbReference>
<organism evidence="8 9">
    <name type="scientific">Cyanobacterium aponinum 0216</name>
    <dbReference type="NCBI Taxonomy" id="2676140"/>
    <lineage>
        <taxon>Bacteria</taxon>
        <taxon>Bacillati</taxon>
        <taxon>Cyanobacteriota</taxon>
        <taxon>Cyanophyceae</taxon>
        <taxon>Oscillatoriophycideae</taxon>
        <taxon>Chroococcales</taxon>
        <taxon>Geminocystaceae</taxon>
        <taxon>Cyanobacterium</taxon>
    </lineage>
</organism>
<dbReference type="InterPro" id="IPR012933">
    <property type="entry name" value="HicA_mRNA_interferase"/>
</dbReference>
<evidence type="ECO:0000256" key="4">
    <source>
        <dbReference type="ARBA" id="ARBA00022759"/>
    </source>
</evidence>
<evidence type="ECO:0000256" key="3">
    <source>
        <dbReference type="ARBA" id="ARBA00022722"/>
    </source>
</evidence>
<reference evidence="8 9" key="1">
    <citation type="submission" date="2019-11" db="EMBL/GenBank/DDBJ databases">
        <title>Isolation of a new High Light Tolerant Cyanobacteria.</title>
        <authorList>
            <person name="Dobson Z."/>
            <person name="Vaughn N."/>
            <person name="Vaughn M."/>
            <person name="Fromme P."/>
            <person name="Mazor Y."/>
        </authorList>
    </citation>
    <scope>NUCLEOTIDE SEQUENCE [LARGE SCALE GENOMIC DNA]</scope>
    <source>
        <strain evidence="8 9">0216</strain>
    </source>
</reference>
<evidence type="ECO:0000256" key="6">
    <source>
        <dbReference type="ARBA" id="ARBA00022884"/>
    </source>
</evidence>
<evidence type="ECO:0000256" key="1">
    <source>
        <dbReference type="ARBA" id="ARBA00006620"/>
    </source>
</evidence>
<evidence type="ECO:0000256" key="2">
    <source>
        <dbReference type="ARBA" id="ARBA00022649"/>
    </source>
</evidence>
<comment type="caution">
    <text evidence="8">The sequence shown here is derived from an EMBL/GenBank/DDBJ whole genome shotgun (WGS) entry which is preliminary data.</text>
</comment>
<name>A0A844GV88_9CHRO</name>
<keyword evidence="2" id="KW-1277">Toxin-antitoxin system</keyword>
<evidence type="ECO:0000313" key="8">
    <source>
        <dbReference type="EMBL" id="MTF38972.1"/>
    </source>
</evidence>
<dbReference type="GO" id="GO:0016787">
    <property type="term" value="F:hydrolase activity"/>
    <property type="evidence" value="ECO:0007669"/>
    <property type="project" value="UniProtKB-KW"/>
</dbReference>
<dbReference type="EMBL" id="WMIA01000008">
    <property type="protein sequence ID" value="MTF38972.1"/>
    <property type="molecule type" value="Genomic_DNA"/>
</dbReference>
<dbReference type="GO" id="GO:0003729">
    <property type="term" value="F:mRNA binding"/>
    <property type="evidence" value="ECO:0007669"/>
    <property type="project" value="InterPro"/>
</dbReference>
<dbReference type="Pfam" id="PF07927">
    <property type="entry name" value="HicA_toxin"/>
    <property type="match status" value="1"/>
</dbReference>
<keyword evidence="4" id="KW-0255">Endonuclease</keyword>
<gene>
    <name evidence="8" type="ORF">GGC33_08530</name>
</gene>
<accession>A0A844GV88</accession>
<keyword evidence="5" id="KW-0378">Hydrolase</keyword>
<dbReference type="GO" id="GO:0004519">
    <property type="term" value="F:endonuclease activity"/>
    <property type="evidence" value="ECO:0007669"/>
    <property type="project" value="UniProtKB-KW"/>
</dbReference>
<comment type="similarity">
    <text evidence="1">Belongs to the HicA mRNA interferase family.</text>
</comment>
<protein>
    <submittedName>
        <fullName evidence="8">Addiction module toxin, HicA family</fullName>
    </submittedName>
</protein>
<dbReference type="Gene3D" id="3.30.920.30">
    <property type="entry name" value="Hypothetical protein"/>
    <property type="match status" value="1"/>
</dbReference>
<keyword evidence="6" id="KW-0694">RNA-binding</keyword>
<proteinExistence type="inferred from homology"/>
<dbReference type="AlphaFoldDB" id="A0A844GV88"/>
<dbReference type="Proteomes" id="UP000437131">
    <property type="component" value="Unassembled WGS sequence"/>
</dbReference>
<keyword evidence="3" id="KW-0540">Nuclease</keyword>
<keyword evidence="7" id="KW-0346">Stress response</keyword>
<dbReference type="RefSeq" id="WP_338324353.1">
    <property type="nucleotide sequence ID" value="NZ_WMIA01000008.1"/>
</dbReference>
<sequence length="75" mass="8187">MPKLPIIPGKKAVQTLEKIGFVKSRQTGSHVVLKKLISGDEIVCVVPLHRELRVGTLSGILKQAQVTVNNFISNL</sequence>